<dbReference type="PANTHER" id="PTHR39063:SF1">
    <property type="entry name" value="OFD1 CENTRIOLE AND CENTRIOLAR SATELLITE PROTEIN"/>
    <property type="match status" value="1"/>
</dbReference>
<proteinExistence type="predicted"/>
<dbReference type="PROSITE" id="PS50896">
    <property type="entry name" value="LISH"/>
    <property type="match status" value="1"/>
</dbReference>
<keyword evidence="1" id="KW-0175">Coiled coil</keyword>
<dbReference type="InParanoid" id="H2YG95"/>
<evidence type="ECO:0000256" key="2">
    <source>
        <dbReference type="SAM" id="MobiDB-lite"/>
    </source>
</evidence>
<feature type="coiled-coil region" evidence="1">
    <location>
        <begin position="253"/>
        <end position="309"/>
    </location>
</feature>
<evidence type="ECO:0000256" key="1">
    <source>
        <dbReference type="SAM" id="Coils"/>
    </source>
</evidence>
<dbReference type="HOGENOM" id="CLU_638658_0_0_1"/>
<dbReference type="GO" id="GO:0005576">
    <property type="term" value="C:extracellular region"/>
    <property type="evidence" value="ECO:0007669"/>
    <property type="project" value="GOC"/>
</dbReference>
<dbReference type="GeneTree" id="ENSGT00940000172020"/>
<dbReference type="eggNOG" id="ENOG502QQR5">
    <property type="taxonomic scope" value="Eukaryota"/>
</dbReference>
<reference evidence="3" key="3">
    <citation type="submission" date="2025-09" db="UniProtKB">
        <authorList>
            <consortium name="Ensembl"/>
        </authorList>
    </citation>
    <scope>IDENTIFICATION</scope>
</reference>
<accession>H2YG95</accession>
<keyword evidence="4" id="KW-1185">Reference proteome</keyword>
<dbReference type="GO" id="GO:0060287">
    <property type="term" value="P:epithelial cilium movement involved in determination of left/right asymmetry"/>
    <property type="evidence" value="ECO:0007669"/>
    <property type="project" value="TreeGrafter"/>
</dbReference>
<dbReference type="Proteomes" id="UP000007875">
    <property type="component" value="Unassembled WGS sequence"/>
</dbReference>
<dbReference type="AlphaFoldDB" id="H2YG95"/>
<dbReference type="OMA" id="HEMEMIR"/>
<dbReference type="InterPro" id="IPR006594">
    <property type="entry name" value="LisH"/>
</dbReference>
<sequence length="430" mass="49557">MSKRKKKQNGALTADDLKAQMFQSMKSAGVVRQLKVQLRQTMINELRGKGSTKPINTSLDDSDLIAATMHPRKSYSWVQTALDNLVLHHIKQSKYHYTMSLFEQESSVSSYSKSLTQQLIARLGLHDSDVDADSATSSEQLASTPKNNKDLIIWNILHSLSSLAAKRGLQNVLENKENVAARANERQPPMTIAEKFRAIDEEFADLPPRSHRDPEVGVSVLASAVRRAEEDAARRAKISYEQWKSVDLTKMRLEEADKGKEKVNSKLEELEKDYQRRRDNLESRERSAVERLQHHRELMEKEMHQQRQTLLHDLEQIRTREESLRQREDLMADMEATKMKQFEPPPQTEDKTHQPTPSLRQESFVSSLAESIKHSHDGRQVITQQAMDQIMLEINEKSNKTNQLKVEIEKLKIELNATRNQHHNETSTER</sequence>
<dbReference type="Ensembl" id="ENSCSAVT00000004408.1">
    <property type="protein sequence ID" value="ENSCSAVP00000004344.1"/>
    <property type="gene ID" value="ENSCSAVG00000002573.1"/>
</dbReference>
<evidence type="ECO:0000313" key="4">
    <source>
        <dbReference type="Proteomes" id="UP000007875"/>
    </source>
</evidence>
<dbReference type="GO" id="GO:0036064">
    <property type="term" value="C:ciliary basal body"/>
    <property type="evidence" value="ECO:0007669"/>
    <property type="project" value="TreeGrafter"/>
</dbReference>
<protein>
    <submittedName>
        <fullName evidence="3">Uncharacterized protein</fullName>
    </submittedName>
</protein>
<dbReference type="STRING" id="51511.ENSCSAVP00000004344"/>
<name>H2YG95_CIOSA</name>
<dbReference type="GO" id="GO:0005813">
    <property type="term" value="C:centrosome"/>
    <property type="evidence" value="ECO:0007669"/>
    <property type="project" value="TreeGrafter"/>
</dbReference>
<feature type="coiled-coil region" evidence="1">
    <location>
        <begin position="394"/>
        <end position="428"/>
    </location>
</feature>
<dbReference type="PANTHER" id="PTHR39063">
    <property type="entry name" value="ORAL-FACIAL-DIGITAL SYNDROME 1 PROTEIN HOMOLOG"/>
    <property type="match status" value="1"/>
</dbReference>
<dbReference type="InterPro" id="IPR055289">
    <property type="entry name" value="OFD1"/>
</dbReference>
<reference evidence="4" key="1">
    <citation type="submission" date="2003-08" db="EMBL/GenBank/DDBJ databases">
        <authorList>
            <person name="Birren B."/>
            <person name="Nusbaum C."/>
            <person name="Abebe A."/>
            <person name="Abouelleil A."/>
            <person name="Adekoya E."/>
            <person name="Ait-zahra M."/>
            <person name="Allen N."/>
            <person name="Allen T."/>
            <person name="An P."/>
            <person name="Anderson M."/>
            <person name="Anderson S."/>
            <person name="Arachchi H."/>
            <person name="Armbruster J."/>
            <person name="Bachantsang P."/>
            <person name="Baldwin J."/>
            <person name="Barry A."/>
            <person name="Bayul T."/>
            <person name="Blitshsteyn B."/>
            <person name="Bloom T."/>
            <person name="Blye J."/>
            <person name="Boguslavskiy L."/>
            <person name="Borowsky M."/>
            <person name="Boukhgalter B."/>
            <person name="Brunache A."/>
            <person name="Butler J."/>
            <person name="Calixte N."/>
            <person name="Calvo S."/>
            <person name="Camarata J."/>
            <person name="Campo K."/>
            <person name="Chang J."/>
            <person name="Cheshatsang Y."/>
            <person name="Citroen M."/>
            <person name="Collymore A."/>
            <person name="Considine T."/>
            <person name="Cook A."/>
            <person name="Cooke P."/>
            <person name="Corum B."/>
            <person name="Cuomo C."/>
            <person name="David R."/>
            <person name="Dawoe T."/>
            <person name="Degray S."/>
            <person name="Dodge S."/>
            <person name="Dooley K."/>
            <person name="Dorje P."/>
            <person name="Dorjee K."/>
            <person name="Dorris L."/>
            <person name="Duffey N."/>
            <person name="Dupes A."/>
            <person name="Elkins T."/>
            <person name="Engels R."/>
            <person name="Erickson J."/>
            <person name="Farina A."/>
            <person name="Faro S."/>
            <person name="Ferreira P."/>
            <person name="Fischer H."/>
            <person name="Fitzgerald M."/>
            <person name="Foley K."/>
            <person name="Gage D."/>
            <person name="Galagan J."/>
            <person name="Gearin G."/>
            <person name="Gnerre S."/>
            <person name="Gnirke A."/>
            <person name="Goyette A."/>
            <person name="Graham J."/>
            <person name="Grandbois E."/>
            <person name="Gyaltsen K."/>
            <person name="Hafez N."/>
            <person name="Hagopian D."/>
            <person name="Hagos B."/>
            <person name="Hall J."/>
            <person name="Hatcher B."/>
            <person name="Heller A."/>
            <person name="Higgins H."/>
            <person name="Honan T."/>
            <person name="Horn A."/>
            <person name="Houde N."/>
            <person name="Hughes L."/>
            <person name="Hulme W."/>
            <person name="Husby E."/>
            <person name="Iliev I."/>
            <person name="Jaffe D."/>
            <person name="Jones C."/>
            <person name="Kamal M."/>
            <person name="Kamat A."/>
            <person name="Kamvysselis M."/>
            <person name="Karlsson E."/>
            <person name="Kells C."/>
            <person name="Kieu A."/>
            <person name="Kisner P."/>
            <person name="Kodira C."/>
            <person name="Kulbokas E."/>
            <person name="Labutti K."/>
            <person name="Lama D."/>
            <person name="Landers T."/>
            <person name="Leger J."/>
            <person name="Levine S."/>
            <person name="Lewis D."/>
            <person name="Lewis T."/>
            <person name="Lindblad-toh K."/>
            <person name="Liu X."/>
            <person name="Lokyitsang T."/>
            <person name="Lokyitsang Y."/>
            <person name="Lucien O."/>
            <person name="Lui A."/>
            <person name="Ma L.J."/>
            <person name="Mabbitt R."/>
            <person name="Macdonald J."/>
            <person name="Maclean C."/>
            <person name="Major J."/>
            <person name="Manning J."/>
            <person name="Marabella R."/>
            <person name="Maru K."/>
            <person name="Matthews C."/>
            <person name="Mauceli E."/>
            <person name="Mccarthy M."/>
            <person name="Mcdonough S."/>
            <person name="Mcghee T."/>
            <person name="Meldrim J."/>
            <person name="Meneus L."/>
            <person name="Mesirov J."/>
            <person name="Mihalev A."/>
            <person name="Mihova T."/>
            <person name="Mikkelsen T."/>
            <person name="Mlenga V."/>
            <person name="Moru K."/>
            <person name="Mozes J."/>
            <person name="Mulrain L."/>
            <person name="Munson G."/>
            <person name="Naylor J."/>
            <person name="Newes C."/>
            <person name="Nguyen C."/>
            <person name="Nguyen N."/>
            <person name="Nguyen T."/>
            <person name="Nicol R."/>
            <person name="Nielsen C."/>
            <person name="Nizzari M."/>
            <person name="Norbu C."/>
            <person name="Norbu N."/>
            <person name="O'donnell P."/>
            <person name="Okoawo O."/>
            <person name="O'leary S."/>
            <person name="Omotosho B."/>
            <person name="O'neill K."/>
            <person name="Osman S."/>
            <person name="Parker S."/>
            <person name="Perrin D."/>
            <person name="Phunkhang P."/>
            <person name="Piqani B."/>
            <person name="Purcell S."/>
            <person name="Rachupka T."/>
            <person name="Ramasamy U."/>
            <person name="Rameau R."/>
            <person name="Ray V."/>
            <person name="Raymond C."/>
            <person name="Retta R."/>
            <person name="Richardson S."/>
            <person name="Rise C."/>
            <person name="Rodriguez J."/>
            <person name="Rogers J."/>
            <person name="Rogov P."/>
            <person name="Rutman M."/>
            <person name="Schupbach R."/>
            <person name="Seaman C."/>
            <person name="Settipalli S."/>
            <person name="Sharpe T."/>
            <person name="Sheridan J."/>
            <person name="Sherpa N."/>
            <person name="Shi J."/>
            <person name="Smirnov S."/>
            <person name="Smith C."/>
            <person name="Sougnez C."/>
            <person name="Spencer B."/>
            <person name="Stalker J."/>
            <person name="Stange-thomann N."/>
            <person name="Stavropoulos S."/>
            <person name="Stetson K."/>
            <person name="Stone C."/>
            <person name="Stone S."/>
            <person name="Stubbs M."/>
            <person name="Talamas J."/>
            <person name="Tchuinga P."/>
            <person name="Tenzing P."/>
            <person name="Tesfaye S."/>
            <person name="Theodore J."/>
            <person name="Thoulutsang Y."/>
            <person name="Topham K."/>
            <person name="Towey S."/>
            <person name="Tsamla T."/>
            <person name="Tsomo N."/>
            <person name="Vallee D."/>
            <person name="Vassiliev H."/>
            <person name="Venkataraman V."/>
            <person name="Vinson J."/>
            <person name="Vo A."/>
            <person name="Wade C."/>
            <person name="Wang S."/>
            <person name="Wangchuk T."/>
            <person name="Wangdi T."/>
            <person name="Whittaker C."/>
            <person name="Wilkinson J."/>
            <person name="Wu Y."/>
            <person name="Wyman D."/>
            <person name="Yadav S."/>
            <person name="Yang S."/>
            <person name="Yang X."/>
            <person name="Yeager S."/>
            <person name="Yee E."/>
            <person name="Young G."/>
            <person name="Zainoun J."/>
            <person name="Zembeck L."/>
            <person name="Zimmer A."/>
            <person name="Zody M."/>
            <person name="Lander E."/>
        </authorList>
    </citation>
    <scope>NUCLEOTIDE SEQUENCE [LARGE SCALE GENOMIC DNA]</scope>
</reference>
<feature type="region of interest" description="Disordered" evidence="2">
    <location>
        <begin position="339"/>
        <end position="377"/>
    </location>
</feature>
<reference evidence="3" key="2">
    <citation type="submission" date="2025-08" db="UniProtKB">
        <authorList>
            <consortium name="Ensembl"/>
        </authorList>
    </citation>
    <scope>IDENTIFICATION</scope>
</reference>
<organism evidence="3 4">
    <name type="scientific">Ciona savignyi</name>
    <name type="common">Pacific transparent sea squirt</name>
    <dbReference type="NCBI Taxonomy" id="51511"/>
    <lineage>
        <taxon>Eukaryota</taxon>
        <taxon>Metazoa</taxon>
        <taxon>Chordata</taxon>
        <taxon>Tunicata</taxon>
        <taxon>Ascidiacea</taxon>
        <taxon>Phlebobranchia</taxon>
        <taxon>Cionidae</taxon>
        <taxon>Ciona</taxon>
    </lineage>
</organism>
<evidence type="ECO:0000313" key="3">
    <source>
        <dbReference type="Ensembl" id="ENSCSAVP00000004344.1"/>
    </source>
</evidence>
<feature type="compositionally biased region" description="Polar residues" evidence="2">
    <location>
        <begin position="354"/>
        <end position="369"/>
    </location>
</feature>